<dbReference type="Pfam" id="PF01612">
    <property type="entry name" value="DNA_pol_A_exo1"/>
    <property type="match status" value="1"/>
</dbReference>
<dbReference type="SUPFAM" id="SSF53098">
    <property type="entry name" value="Ribonuclease H-like"/>
    <property type="match status" value="1"/>
</dbReference>
<evidence type="ECO:0000313" key="4">
    <source>
        <dbReference type="EMBL" id="KAJ3185153.1"/>
    </source>
</evidence>
<dbReference type="InterPro" id="IPR041679">
    <property type="entry name" value="DNA2/NAM7-like_C"/>
</dbReference>
<dbReference type="PANTHER" id="PTHR10887">
    <property type="entry name" value="DNA2/NAM7 HELICASE FAMILY"/>
    <property type="match status" value="1"/>
</dbReference>
<dbReference type="InterPro" id="IPR012337">
    <property type="entry name" value="RNaseH-like_sf"/>
</dbReference>
<feature type="region of interest" description="Disordered" evidence="1">
    <location>
        <begin position="813"/>
        <end position="841"/>
    </location>
</feature>
<evidence type="ECO:0000256" key="1">
    <source>
        <dbReference type="SAM" id="MobiDB-lite"/>
    </source>
</evidence>
<evidence type="ECO:0000259" key="2">
    <source>
        <dbReference type="Pfam" id="PF01612"/>
    </source>
</evidence>
<dbReference type="InterPro" id="IPR027417">
    <property type="entry name" value="P-loop_NTPase"/>
</dbReference>
<sequence length="841" mass="93583">MTAAAIVERPVARIPGLAVQPLLQRQTVLYGEVSHAHISWLLDSSAIDASGFRSVGLDTEFDGPALGLIQLATDTRCLLLVVPKRSKNARKTCNTALDGLLRDPTVRKTGCELTKDALLLYSNFGHMLRGGIDITHLYSPAALESTNRDTKGLFTLFSEMYLPAGQPLRKDKVTTTSRWVGVKLTETQLSYGVLDAWVSYKVGVFEPDKIAKAKVLDLTSIDPVLLNALADQSTAVLAIEDMQQKQYDSKFSEVVRRSDGQYDVRNTQFRNKLQFSDTVLFHWKSGQMLTGTVQFSRHGKTKIVKLDNPPKLQRDVTKITVVEQGRSRGPDCFLREAWLKLVLHRQLDTSTAPFYEALFLKRTQPLSVAPPTYDLSRHDLNPSQLKAVAAMLSAEKPLTLIHGPPGTGKTFAITAAVAASITSSEHHFYVLTCQTNAATRNLAVTLLKRGVTDFKIVVSDDFFVEWHEEQYKRISDHVILSSVTKGGVFGDAIGPRTVVLCSVSQLSNSNIISVLKHRRLTHLIIDEASQICMANLQHVLTLYQDSLKRLTFVGDPKQLAPFGNEQHATVQSVYERLRSDVMLNVQYRMPCDLGAFVSAAVYDNQLVSFKQPREIGTVALVDVANGMEQTRGTGFTNPREADAVVQIIINQFLHREFLVITPYNAQKELIANRLRDAIAKRRAQGKRDIELSVADERIHTVDTVQGQEADIIVFSAVRTVQPGFLSNKRRMNVALTRVKEHLVVVAHLALFRTGHGRKSLLGEFVRGMEKVMPVVSSKQLAAVAGYQLEFQRKRDATTTATTTTSPTAITGYAGQIKGKNWKRNQKRKEKKRNQKAHAPVR</sequence>
<evidence type="ECO:0000259" key="3">
    <source>
        <dbReference type="Pfam" id="PF13087"/>
    </source>
</evidence>
<evidence type="ECO:0000313" key="5">
    <source>
        <dbReference type="Proteomes" id="UP001212152"/>
    </source>
</evidence>
<dbReference type="AlphaFoldDB" id="A0AAD5TRH9"/>
<dbReference type="Proteomes" id="UP001212152">
    <property type="component" value="Unassembled WGS sequence"/>
</dbReference>
<dbReference type="EMBL" id="JADGJQ010000002">
    <property type="protein sequence ID" value="KAJ3185153.1"/>
    <property type="molecule type" value="Genomic_DNA"/>
</dbReference>
<protein>
    <submittedName>
        <fullName evidence="4">Uncharacterized protein</fullName>
    </submittedName>
</protein>
<proteinExistence type="predicted"/>
<dbReference type="Gene3D" id="3.40.50.300">
    <property type="entry name" value="P-loop containing nucleotide triphosphate hydrolases"/>
    <property type="match status" value="2"/>
</dbReference>
<dbReference type="InterPro" id="IPR047187">
    <property type="entry name" value="SF1_C_Upf1"/>
</dbReference>
<dbReference type="InterPro" id="IPR002562">
    <property type="entry name" value="3'-5'_exonuclease_dom"/>
</dbReference>
<dbReference type="Gene3D" id="3.30.420.10">
    <property type="entry name" value="Ribonuclease H-like superfamily/Ribonuclease H"/>
    <property type="match status" value="1"/>
</dbReference>
<dbReference type="GO" id="GO:0006139">
    <property type="term" value="P:nucleobase-containing compound metabolic process"/>
    <property type="evidence" value="ECO:0007669"/>
    <property type="project" value="InterPro"/>
</dbReference>
<dbReference type="InterPro" id="IPR036397">
    <property type="entry name" value="RNaseH_sf"/>
</dbReference>
<dbReference type="CDD" id="cd18808">
    <property type="entry name" value="SF1_C_Upf1"/>
    <property type="match status" value="1"/>
</dbReference>
<dbReference type="GO" id="GO:0003676">
    <property type="term" value="F:nucleic acid binding"/>
    <property type="evidence" value="ECO:0007669"/>
    <property type="project" value="InterPro"/>
</dbReference>
<dbReference type="GO" id="GO:0008408">
    <property type="term" value="F:3'-5' exonuclease activity"/>
    <property type="evidence" value="ECO:0007669"/>
    <property type="project" value="InterPro"/>
</dbReference>
<dbReference type="Pfam" id="PF13604">
    <property type="entry name" value="AAA_30"/>
    <property type="match status" value="1"/>
</dbReference>
<comment type="caution">
    <text evidence="4">The sequence shown here is derived from an EMBL/GenBank/DDBJ whole genome shotgun (WGS) entry which is preliminary data.</text>
</comment>
<dbReference type="InterPro" id="IPR045055">
    <property type="entry name" value="DNA2/NAM7-like"/>
</dbReference>
<gene>
    <name evidence="4" type="ORF">HDU87_002720</name>
</gene>
<feature type="compositionally biased region" description="Basic residues" evidence="1">
    <location>
        <begin position="819"/>
        <end position="841"/>
    </location>
</feature>
<dbReference type="Pfam" id="PF13087">
    <property type="entry name" value="AAA_12"/>
    <property type="match status" value="1"/>
</dbReference>
<feature type="domain" description="3'-5' exonuclease" evidence="2">
    <location>
        <begin position="52"/>
        <end position="201"/>
    </location>
</feature>
<keyword evidence="5" id="KW-1185">Reference proteome</keyword>
<reference evidence="4" key="1">
    <citation type="submission" date="2020-05" db="EMBL/GenBank/DDBJ databases">
        <title>Phylogenomic resolution of chytrid fungi.</title>
        <authorList>
            <person name="Stajich J.E."/>
            <person name="Amses K."/>
            <person name="Simmons R."/>
            <person name="Seto K."/>
            <person name="Myers J."/>
            <person name="Bonds A."/>
            <person name="Quandt C.A."/>
            <person name="Barry K."/>
            <person name="Liu P."/>
            <person name="Grigoriev I."/>
            <person name="Longcore J.E."/>
            <person name="James T.Y."/>
        </authorList>
    </citation>
    <scope>NUCLEOTIDE SEQUENCE</scope>
    <source>
        <strain evidence="4">JEL0379</strain>
    </source>
</reference>
<feature type="domain" description="DNA2/NAM7 helicase-like C-terminal" evidence="3">
    <location>
        <begin position="575"/>
        <end position="747"/>
    </location>
</feature>
<accession>A0AAD5TRH9</accession>
<dbReference type="PANTHER" id="PTHR10887:SF495">
    <property type="entry name" value="HELICASE SENATAXIN ISOFORM X1-RELATED"/>
    <property type="match status" value="1"/>
</dbReference>
<name>A0AAD5TRH9_9FUNG</name>
<organism evidence="4 5">
    <name type="scientific">Geranomyces variabilis</name>
    <dbReference type="NCBI Taxonomy" id="109894"/>
    <lineage>
        <taxon>Eukaryota</taxon>
        <taxon>Fungi</taxon>
        <taxon>Fungi incertae sedis</taxon>
        <taxon>Chytridiomycota</taxon>
        <taxon>Chytridiomycota incertae sedis</taxon>
        <taxon>Chytridiomycetes</taxon>
        <taxon>Spizellomycetales</taxon>
        <taxon>Powellomycetaceae</taxon>
        <taxon>Geranomyces</taxon>
    </lineage>
</organism>
<dbReference type="SUPFAM" id="SSF52540">
    <property type="entry name" value="P-loop containing nucleoside triphosphate hydrolases"/>
    <property type="match status" value="1"/>
</dbReference>